<evidence type="ECO:0000259" key="5">
    <source>
        <dbReference type="SMART" id="SM00732"/>
    </source>
</evidence>
<gene>
    <name evidence="6" type="ORF">ZIOFF_062871</name>
</gene>
<dbReference type="PANTHER" id="PTHR33317:SF4">
    <property type="entry name" value="POLYNUCLEOTIDYL TRANSFERASE, RIBONUCLEASE H-LIKE SUPERFAMILY PROTEIN"/>
    <property type="match status" value="1"/>
</dbReference>
<dbReference type="AlphaFoldDB" id="A0A8J5F606"/>
<keyword evidence="1" id="KW-0963">Cytoplasm</keyword>
<dbReference type="InterPro" id="IPR006641">
    <property type="entry name" value="YqgF/RNaseH-like_dom"/>
</dbReference>
<keyword evidence="7" id="KW-1185">Reference proteome</keyword>
<dbReference type="Pfam" id="PF03652">
    <property type="entry name" value="RuvX"/>
    <property type="match status" value="1"/>
</dbReference>
<evidence type="ECO:0000256" key="2">
    <source>
        <dbReference type="ARBA" id="ARBA00022517"/>
    </source>
</evidence>
<evidence type="ECO:0000256" key="1">
    <source>
        <dbReference type="ARBA" id="ARBA00022490"/>
    </source>
</evidence>
<dbReference type="CDD" id="cd16964">
    <property type="entry name" value="YqgF"/>
    <property type="match status" value="1"/>
</dbReference>
<dbReference type="SUPFAM" id="SSF53098">
    <property type="entry name" value="Ribonuclease H-like"/>
    <property type="match status" value="1"/>
</dbReference>
<organism evidence="6 7">
    <name type="scientific">Zingiber officinale</name>
    <name type="common">Ginger</name>
    <name type="synonym">Amomum zingiber</name>
    <dbReference type="NCBI Taxonomy" id="94328"/>
    <lineage>
        <taxon>Eukaryota</taxon>
        <taxon>Viridiplantae</taxon>
        <taxon>Streptophyta</taxon>
        <taxon>Embryophyta</taxon>
        <taxon>Tracheophyta</taxon>
        <taxon>Spermatophyta</taxon>
        <taxon>Magnoliopsida</taxon>
        <taxon>Liliopsida</taxon>
        <taxon>Zingiberales</taxon>
        <taxon>Zingiberaceae</taxon>
        <taxon>Zingiber</taxon>
    </lineage>
</organism>
<keyword evidence="2" id="KW-0690">Ribosome biogenesis</keyword>
<dbReference type="GO" id="GO:0000967">
    <property type="term" value="P:rRNA 5'-end processing"/>
    <property type="evidence" value="ECO:0007669"/>
    <property type="project" value="TreeGrafter"/>
</dbReference>
<evidence type="ECO:0000313" key="6">
    <source>
        <dbReference type="EMBL" id="KAG6479408.1"/>
    </source>
</evidence>
<evidence type="ECO:0000256" key="3">
    <source>
        <dbReference type="ARBA" id="ARBA00022722"/>
    </source>
</evidence>
<dbReference type="SMART" id="SM00732">
    <property type="entry name" value="YqgFc"/>
    <property type="match status" value="1"/>
</dbReference>
<proteinExistence type="predicted"/>
<dbReference type="PANTHER" id="PTHR33317">
    <property type="entry name" value="POLYNUCLEOTIDYL TRANSFERASE, RIBONUCLEASE H-LIKE SUPERFAMILY PROTEIN"/>
    <property type="match status" value="1"/>
</dbReference>
<sequence>MPTAAARPPVPPPFRIFSSYKISPHVHSKLRVRFGKPSAPSSDSKKVDMPVEFLPNARRRKIDPTWHGGGFSLGVDLGSSRTGLALGKGYTPRPLAVLELSGQKLELRLLEIAEKAEVDEFIVGIPKSYDGKETVQSNKVRSIAGRFAAKAAERGLKKSTRRGKVDAYSAMMVLERYFSISGLGTELVLPKQGLKKSTRRGKVDAYSAMMVLERYFSISGLGTELVLPKQLELQERLRRGPYRDLDF</sequence>
<dbReference type="GO" id="GO:0004518">
    <property type="term" value="F:nuclease activity"/>
    <property type="evidence" value="ECO:0007669"/>
    <property type="project" value="UniProtKB-KW"/>
</dbReference>
<feature type="domain" description="YqgF/RNase H-like" evidence="5">
    <location>
        <begin position="70"/>
        <end position="167"/>
    </location>
</feature>
<evidence type="ECO:0000313" key="7">
    <source>
        <dbReference type="Proteomes" id="UP000734854"/>
    </source>
</evidence>
<dbReference type="EMBL" id="JACMSC010000017">
    <property type="protein sequence ID" value="KAG6479408.1"/>
    <property type="molecule type" value="Genomic_DNA"/>
</dbReference>
<comment type="caution">
    <text evidence="6">The sequence shown here is derived from an EMBL/GenBank/DDBJ whole genome shotgun (WGS) entry which is preliminary data.</text>
</comment>
<name>A0A8J5F606_ZINOF</name>
<keyword evidence="3" id="KW-0540">Nuclease</keyword>
<dbReference type="Gene3D" id="3.30.420.140">
    <property type="entry name" value="YqgF/RNase H-like domain"/>
    <property type="match status" value="1"/>
</dbReference>
<dbReference type="Proteomes" id="UP000734854">
    <property type="component" value="Unassembled WGS sequence"/>
</dbReference>
<keyword evidence="4" id="KW-0378">Hydrolase</keyword>
<dbReference type="InterPro" id="IPR012337">
    <property type="entry name" value="RNaseH-like_sf"/>
</dbReference>
<dbReference type="GO" id="GO:0016787">
    <property type="term" value="F:hydrolase activity"/>
    <property type="evidence" value="ECO:0007669"/>
    <property type="project" value="UniProtKB-KW"/>
</dbReference>
<reference evidence="6 7" key="1">
    <citation type="submission" date="2020-08" db="EMBL/GenBank/DDBJ databases">
        <title>Plant Genome Project.</title>
        <authorList>
            <person name="Zhang R.-G."/>
        </authorList>
    </citation>
    <scope>NUCLEOTIDE SEQUENCE [LARGE SCALE GENOMIC DNA]</scope>
    <source>
        <tissue evidence="6">Rhizome</tissue>
    </source>
</reference>
<evidence type="ECO:0000256" key="4">
    <source>
        <dbReference type="ARBA" id="ARBA00022801"/>
    </source>
</evidence>
<protein>
    <recommendedName>
        <fullName evidence="5">YqgF/RNase H-like domain-containing protein</fullName>
    </recommendedName>
</protein>
<dbReference type="InterPro" id="IPR005227">
    <property type="entry name" value="YqgF"/>
</dbReference>
<accession>A0A8J5F606</accession>
<dbReference type="InterPro" id="IPR037027">
    <property type="entry name" value="YqgF/RNaseH-like_dom_sf"/>
</dbReference>